<dbReference type="EMBL" id="JACIJJ010000003">
    <property type="protein sequence ID" value="MBB5699115.1"/>
    <property type="molecule type" value="Genomic_DNA"/>
</dbReference>
<feature type="binding site" evidence="2">
    <location>
        <position position="45"/>
    </location>
    <ligand>
        <name>substrate</name>
    </ligand>
</feature>
<dbReference type="AlphaFoldDB" id="A0A7W9AR88"/>
<evidence type="ECO:0000313" key="5">
    <source>
        <dbReference type="EMBL" id="MBB5699115.1"/>
    </source>
</evidence>
<proteinExistence type="inferred from homology"/>
<evidence type="ECO:0000256" key="4">
    <source>
        <dbReference type="RuleBase" id="RU361220"/>
    </source>
</evidence>
<keyword evidence="5" id="KW-0328">Glycosyltransferase</keyword>
<organism evidence="5 6">
    <name type="scientific">Sphingomonas yantingensis</name>
    <dbReference type="NCBI Taxonomy" id="1241761"/>
    <lineage>
        <taxon>Bacteria</taxon>
        <taxon>Pseudomonadati</taxon>
        <taxon>Pseudomonadota</taxon>
        <taxon>Alphaproteobacteria</taxon>
        <taxon>Sphingomonadales</taxon>
        <taxon>Sphingomonadaceae</taxon>
        <taxon>Sphingomonas</taxon>
    </lineage>
</organism>
<evidence type="ECO:0000313" key="6">
    <source>
        <dbReference type="Proteomes" id="UP000557739"/>
    </source>
</evidence>
<keyword evidence="5" id="KW-0808">Transferase</keyword>
<name>A0A7W9AR88_9SPHN</name>
<dbReference type="Pfam" id="PF02435">
    <property type="entry name" value="Glyco_hydro_68"/>
    <property type="match status" value="2"/>
</dbReference>
<dbReference type="InterPro" id="IPR023296">
    <property type="entry name" value="Glyco_hydro_beta-prop_sf"/>
</dbReference>
<feature type="binding site" evidence="2">
    <location>
        <position position="115"/>
    </location>
    <ligand>
        <name>substrate</name>
    </ligand>
</feature>
<reference evidence="5 6" key="1">
    <citation type="submission" date="2020-08" db="EMBL/GenBank/DDBJ databases">
        <title>Genomic Encyclopedia of Type Strains, Phase IV (KMG-IV): sequencing the most valuable type-strain genomes for metagenomic binning, comparative biology and taxonomic classification.</title>
        <authorList>
            <person name="Goeker M."/>
        </authorList>
    </citation>
    <scope>NUCLEOTIDE SEQUENCE [LARGE SCALE GENOMIC DNA]</scope>
    <source>
        <strain evidence="5 6">DSM 27244</strain>
    </source>
</reference>
<dbReference type="CDD" id="cd08997">
    <property type="entry name" value="GH68"/>
    <property type="match status" value="1"/>
</dbReference>
<gene>
    <name evidence="5" type="ORF">FHR19_002470</name>
</gene>
<keyword evidence="6" id="KW-1185">Reference proteome</keyword>
<accession>A0A7W9AR88</accession>
<dbReference type="Proteomes" id="UP000557739">
    <property type="component" value="Unassembled WGS sequence"/>
</dbReference>
<sequence>MARTHPLAGVWSADAARLAAAQPGAAIVPFAEVSHDPGLPDLDLWDMWHLTEADGSTVFDGGRSWWFFLATPRFPDPEARHDHARIRLLSHGDGGWRDHGWTFEPGFTPGSREWSGSAVRTADGSVRHFFTAAGRRGEPTTFEQRVFETRAPFAVVDGEPRFGAWSPPIECVVADGAHYTVARDAVAAPTGIKGFRDPGYFRDPADSREYLFFTANAGGADRFPDGVIGAATASGDGWSLLPPIVSAVGTNSELERPHIVVHAGRYYLFWSTHAHRFAPGIGAPSGLYAMVAERIEGPWRPVNGSGLVAANPASAPVQAYCWWVMDEFRVASFVNYWRGGPATEPATPEARRAAFGGVPAPFFDLVIDGDRIAVA</sequence>
<dbReference type="EC" id="2.4.1.10" evidence="5"/>
<evidence type="ECO:0000256" key="1">
    <source>
        <dbReference type="ARBA" id="ARBA00006775"/>
    </source>
</evidence>
<dbReference type="Gene3D" id="2.115.10.20">
    <property type="entry name" value="Glycosyl hydrolase domain, family 43"/>
    <property type="match status" value="2"/>
</dbReference>
<dbReference type="GO" id="GO:0050053">
    <property type="term" value="F:levansucrase activity"/>
    <property type="evidence" value="ECO:0007669"/>
    <property type="project" value="UniProtKB-EC"/>
</dbReference>
<evidence type="ECO:0000256" key="3">
    <source>
        <dbReference type="PIRSR" id="PIRSR603469-4"/>
    </source>
</evidence>
<dbReference type="GO" id="GO:0009758">
    <property type="term" value="P:carbohydrate utilization"/>
    <property type="evidence" value="ECO:0007669"/>
    <property type="project" value="InterPro"/>
</dbReference>
<dbReference type="InterPro" id="IPR003469">
    <property type="entry name" value="Glyco_hydro_68"/>
</dbReference>
<protein>
    <submittedName>
        <fullName evidence="5">Levansucrase</fullName>
        <ecNumber evidence="5">2.4.1.10</ecNumber>
    </submittedName>
</protein>
<comment type="similarity">
    <text evidence="1 4">Belongs to the glycosyl hydrolase 68 family.</text>
</comment>
<evidence type="ECO:0000256" key="2">
    <source>
        <dbReference type="PIRSR" id="PIRSR603469-2"/>
    </source>
</evidence>
<feature type="site" description="Transition state stabilizer" evidence="3">
    <location>
        <position position="197"/>
    </location>
</feature>
<dbReference type="SUPFAM" id="SSF75005">
    <property type="entry name" value="Arabinanase/levansucrase/invertase"/>
    <property type="match status" value="1"/>
</dbReference>
<comment type="caution">
    <text evidence="5">The sequence shown here is derived from an EMBL/GenBank/DDBJ whole genome shotgun (WGS) entry which is preliminary data.</text>
</comment>